<gene>
    <name evidence="5" type="ORF">D3868_08455</name>
    <name evidence="4" type="ORF">SIM66_15465</name>
</gene>
<reference evidence="5 6" key="1">
    <citation type="submission" date="2018-09" db="EMBL/GenBank/DDBJ databases">
        <title>Whole genome based analysis of evolution and adaptive divergence in Indian and Brazilian strains of Azospirillum brasilense.</title>
        <authorList>
            <person name="Singh C."/>
            <person name="Tripathi A.K."/>
        </authorList>
    </citation>
    <scope>NUCLEOTIDE SEQUENCE [LARGE SCALE GENOMIC DNA]</scope>
    <source>
        <strain evidence="5 6">MTCC4038</strain>
    </source>
</reference>
<dbReference type="GO" id="GO:0070402">
    <property type="term" value="F:NADPH binding"/>
    <property type="evidence" value="ECO:0007669"/>
    <property type="project" value="TreeGrafter"/>
</dbReference>
<evidence type="ECO:0000259" key="3">
    <source>
        <dbReference type="SMART" id="SM00829"/>
    </source>
</evidence>
<dbReference type="EMBL" id="CP032339">
    <property type="protein sequence ID" value="QCO09063.1"/>
    <property type="molecule type" value="Genomic_DNA"/>
</dbReference>
<dbReference type="CDD" id="cd05286">
    <property type="entry name" value="QOR2"/>
    <property type="match status" value="1"/>
</dbReference>
<dbReference type="PANTHER" id="PTHR48106:SF13">
    <property type="entry name" value="QUINONE OXIDOREDUCTASE-RELATED"/>
    <property type="match status" value="1"/>
</dbReference>
<protein>
    <submittedName>
        <fullName evidence="5">Quinone oxidoreductase</fullName>
    </submittedName>
</protein>
<dbReference type="Pfam" id="PF08240">
    <property type="entry name" value="ADH_N"/>
    <property type="match status" value="1"/>
</dbReference>
<evidence type="ECO:0000313" key="4">
    <source>
        <dbReference type="EMBL" id="MDX5952575.1"/>
    </source>
</evidence>
<dbReference type="Proteomes" id="UP000298774">
    <property type="component" value="Chromosome"/>
</dbReference>
<reference evidence="4 7" key="2">
    <citation type="submission" date="2023-11" db="EMBL/GenBank/DDBJ databases">
        <title>MicrobeMod: A computational toolkit for identifying prokaryotic methylation and restriction-modification with nanopore sequencing.</title>
        <authorList>
            <person name="Crits-Christoph A."/>
            <person name="Kang S.C."/>
            <person name="Lee H."/>
            <person name="Ostrov N."/>
        </authorList>
    </citation>
    <scope>NUCLEOTIDE SEQUENCE [LARGE SCALE GENOMIC DNA]</scope>
    <source>
        <strain evidence="4 7">ATCC 29145</strain>
    </source>
</reference>
<evidence type="ECO:0000313" key="6">
    <source>
        <dbReference type="Proteomes" id="UP000298774"/>
    </source>
</evidence>
<evidence type="ECO:0000256" key="2">
    <source>
        <dbReference type="ARBA" id="ARBA00023002"/>
    </source>
</evidence>
<dbReference type="AlphaFoldDB" id="A0A0P0F360"/>
<dbReference type="GO" id="GO:0008270">
    <property type="term" value="F:zinc ion binding"/>
    <property type="evidence" value="ECO:0007669"/>
    <property type="project" value="InterPro"/>
</dbReference>
<dbReference type="InterPro" id="IPR002364">
    <property type="entry name" value="Quin_OxRdtase/zeta-crystal_CS"/>
</dbReference>
<dbReference type="NCBIfam" id="NF008024">
    <property type="entry name" value="PRK10754.1"/>
    <property type="match status" value="1"/>
</dbReference>
<keyword evidence="7" id="KW-1185">Reference proteome</keyword>
<dbReference type="GO" id="GO:0005829">
    <property type="term" value="C:cytosol"/>
    <property type="evidence" value="ECO:0007669"/>
    <property type="project" value="TreeGrafter"/>
</dbReference>
<evidence type="ECO:0000256" key="1">
    <source>
        <dbReference type="ARBA" id="ARBA00022857"/>
    </source>
</evidence>
<dbReference type="InterPro" id="IPR013154">
    <property type="entry name" value="ADH-like_N"/>
</dbReference>
<organism evidence="5 6">
    <name type="scientific">Azospirillum brasilense</name>
    <dbReference type="NCBI Taxonomy" id="192"/>
    <lineage>
        <taxon>Bacteria</taxon>
        <taxon>Pseudomonadati</taxon>
        <taxon>Pseudomonadota</taxon>
        <taxon>Alphaproteobacteria</taxon>
        <taxon>Rhodospirillales</taxon>
        <taxon>Azospirillaceae</taxon>
        <taxon>Azospirillum</taxon>
    </lineage>
</organism>
<sequence>MVHAIRIHDYGGPEALRWEEIEVGDPGPGQVRLRQTAVGLNYIDTYHRSGAYKLPQLPAIIGTEGAGVVEAVGPDVTTLKPGDRVGYAPLIGAYAESRLAPADRLIPLPSWIEDRQAAAMLLQGMTAQFLLRSTYAVQPGDTILVQAAAGGVGQILCQWAKHLGATVIGTVSSDEKAELARAAGCDHPIVYTRENFVNRVKDLTDGQGVPVVYDGVGKTTFMDSLDCLRPRGFMVLFGAASGPVPPLDLQVLAAKGSLYVTRPTLFSYVSKRDDLMASAADLFEVVHTGGVTINVGQTFALRDAAEAHRALESRATTGSTVLLP</sequence>
<keyword evidence="2" id="KW-0560">Oxidoreductase</keyword>
<keyword evidence="1" id="KW-0521">NADP</keyword>
<dbReference type="InterPro" id="IPR020843">
    <property type="entry name" value="ER"/>
</dbReference>
<dbReference type="FunFam" id="3.40.50.720:FF:000053">
    <property type="entry name" value="Quinone oxidoreductase 1"/>
    <property type="match status" value="1"/>
</dbReference>
<evidence type="ECO:0000313" key="5">
    <source>
        <dbReference type="EMBL" id="QCO09063.1"/>
    </source>
</evidence>
<dbReference type="SUPFAM" id="SSF50129">
    <property type="entry name" value="GroES-like"/>
    <property type="match status" value="1"/>
</dbReference>
<dbReference type="Pfam" id="PF00107">
    <property type="entry name" value="ADH_zinc_N"/>
    <property type="match status" value="1"/>
</dbReference>
<dbReference type="PROSITE" id="PS01162">
    <property type="entry name" value="QOR_ZETA_CRYSTAL"/>
    <property type="match status" value="1"/>
</dbReference>
<dbReference type="PANTHER" id="PTHR48106">
    <property type="entry name" value="QUINONE OXIDOREDUCTASE PIG3-RELATED"/>
    <property type="match status" value="1"/>
</dbReference>
<feature type="domain" description="Enoyl reductase (ER)" evidence="3">
    <location>
        <begin position="11"/>
        <end position="322"/>
    </location>
</feature>
<dbReference type="InterPro" id="IPR013149">
    <property type="entry name" value="ADH-like_C"/>
</dbReference>
<proteinExistence type="predicted"/>
<dbReference type="GeneID" id="56449769"/>
<dbReference type="KEGG" id="abf:AMK58_00395"/>
<dbReference type="InterPro" id="IPR011032">
    <property type="entry name" value="GroES-like_sf"/>
</dbReference>
<dbReference type="SUPFAM" id="SSF51735">
    <property type="entry name" value="NAD(P)-binding Rossmann-fold domains"/>
    <property type="match status" value="1"/>
</dbReference>
<evidence type="ECO:0000313" key="7">
    <source>
        <dbReference type="Proteomes" id="UP001277471"/>
    </source>
</evidence>
<dbReference type="GO" id="GO:0035925">
    <property type="term" value="F:mRNA 3'-UTR AU-rich region binding"/>
    <property type="evidence" value="ECO:0007669"/>
    <property type="project" value="TreeGrafter"/>
</dbReference>
<dbReference type="SMART" id="SM00829">
    <property type="entry name" value="PKS_ER"/>
    <property type="match status" value="1"/>
</dbReference>
<dbReference type="GO" id="GO:0003960">
    <property type="term" value="F:quinone reductase (NADPH) activity"/>
    <property type="evidence" value="ECO:0007669"/>
    <property type="project" value="InterPro"/>
</dbReference>
<dbReference type="Gene3D" id="3.40.50.720">
    <property type="entry name" value="NAD(P)-binding Rossmann-like Domain"/>
    <property type="match status" value="1"/>
</dbReference>
<dbReference type="Proteomes" id="UP001277471">
    <property type="component" value="Unassembled WGS sequence"/>
</dbReference>
<dbReference type="Gene3D" id="3.90.180.10">
    <property type="entry name" value="Medium-chain alcohol dehydrogenases, catalytic domain"/>
    <property type="match status" value="1"/>
</dbReference>
<accession>A0A0P0F360</accession>
<name>A0A0P0F360_AZOBR</name>
<dbReference type="InterPro" id="IPR036291">
    <property type="entry name" value="NAD(P)-bd_dom_sf"/>
</dbReference>
<dbReference type="EMBL" id="JAWXYC010000004">
    <property type="protein sequence ID" value="MDX5952575.1"/>
    <property type="molecule type" value="Genomic_DNA"/>
</dbReference>
<dbReference type="RefSeq" id="WP_059398470.1">
    <property type="nucleotide sequence ID" value="NZ_CP012914.1"/>
</dbReference>
<dbReference type="InterPro" id="IPR047618">
    <property type="entry name" value="QOR-like"/>
</dbReference>